<proteinExistence type="inferred from homology"/>
<dbReference type="InterPro" id="IPR017853">
    <property type="entry name" value="GH"/>
</dbReference>
<feature type="signal peptide" evidence="12">
    <location>
        <begin position="1"/>
        <end position="31"/>
    </location>
</feature>
<dbReference type="GO" id="GO:0005995">
    <property type="term" value="P:melibiose catabolic process"/>
    <property type="evidence" value="ECO:0007669"/>
    <property type="project" value="UniProtKB-ARBA"/>
</dbReference>
<dbReference type="Pfam" id="PF17801">
    <property type="entry name" value="Melibiase_C"/>
    <property type="match status" value="1"/>
</dbReference>
<dbReference type="FunFam" id="3.20.20.70:FF:000202">
    <property type="entry name" value="Alpha-galactosidase"/>
    <property type="match status" value="1"/>
</dbReference>
<evidence type="ECO:0000256" key="6">
    <source>
        <dbReference type="ARBA" id="ARBA00022729"/>
    </source>
</evidence>
<keyword evidence="7 11" id="KW-0378">Hydrolase</keyword>
<evidence type="ECO:0000256" key="8">
    <source>
        <dbReference type="ARBA" id="ARBA00023157"/>
    </source>
</evidence>
<dbReference type="KEGG" id="pfp:PFL1_06722"/>
<dbReference type="eggNOG" id="KOG2366">
    <property type="taxonomic scope" value="Eukaryota"/>
</dbReference>
<gene>
    <name evidence="14" type="ORF">PFL1_06722</name>
</gene>
<dbReference type="HOGENOM" id="CLU_013093_1_0_1"/>
<evidence type="ECO:0000256" key="5">
    <source>
        <dbReference type="ARBA" id="ARBA00022525"/>
    </source>
</evidence>
<dbReference type="GO" id="GO:0004557">
    <property type="term" value="F:alpha-galactosidase activity"/>
    <property type="evidence" value="ECO:0007669"/>
    <property type="project" value="UniProtKB-EC"/>
</dbReference>
<dbReference type="InterPro" id="IPR002241">
    <property type="entry name" value="Glyco_hydro_27"/>
</dbReference>
<evidence type="ECO:0000256" key="2">
    <source>
        <dbReference type="ARBA" id="ARBA00004613"/>
    </source>
</evidence>
<dbReference type="RefSeq" id="XP_007882459.1">
    <property type="nucleotide sequence ID" value="XM_007884268.1"/>
</dbReference>
<reference evidence="14 15" key="1">
    <citation type="journal article" date="2013" name="Plant Cell">
        <title>The transition from a phytopathogenic smut ancestor to an anamorphic biocontrol agent deciphered by comparative whole-genome analysis.</title>
        <authorList>
            <person name="Lefebvre F."/>
            <person name="Joly D.L."/>
            <person name="Labbe C."/>
            <person name="Teichmann B."/>
            <person name="Linning R."/>
            <person name="Belzile F."/>
            <person name="Bakkeren G."/>
            <person name="Belanger R.R."/>
        </authorList>
    </citation>
    <scope>NUCLEOTIDE SEQUENCE [LARGE SCALE GENOMIC DNA]</scope>
    <source>
        <strain evidence="14 15">PF-1</strain>
    </source>
</reference>
<evidence type="ECO:0000256" key="11">
    <source>
        <dbReference type="RuleBase" id="RU361168"/>
    </source>
</evidence>
<keyword evidence="5" id="KW-0964">Secreted</keyword>
<dbReference type="Gene3D" id="2.60.40.1180">
    <property type="entry name" value="Golgi alpha-mannosidase II"/>
    <property type="match status" value="1"/>
</dbReference>
<dbReference type="InterPro" id="IPR013780">
    <property type="entry name" value="Glyco_hydro_b"/>
</dbReference>
<evidence type="ECO:0000313" key="15">
    <source>
        <dbReference type="Proteomes" id="UP000053664"/>
    </source>
</evidence>
<dbReference type="PRINTS" id="PR00748">
    <property type="entry name" value="MELIBIASE"/>
</dbReference>
<dbReference type="Pfam" id="PF16499">
    <property type="entry name" value="Melibiase_2"/>
    <property type="match status" value="1"/>
</dbReference>
<dbReference type="GO" id="GO:0005576">
    <property type="term" value="C:extracellular region"/>
    <property type="evidence" value="ECO:0007669"/>
    <property type="project" value="UniProtKB-SubCell"/>
</dbReference>
<feature type="domain" description="Alpha galactosidase C-terminal" evidence="13">
    <location>
        <begin position="355"/>
        <end position="456"/>
    </location>
</feature>
<keyword evidence="8 11" id="KW-1015">Disulfide bond</keyword>
<evidence type="ECO:0000256" key="12">
    <source>
        <dbReference type="SAM" id="SignalP"/>
    </source>
</evidence>
<evidence type="ECO:0000256" key="10">
    <source>
        <dbReference type="ARBA" id="ARBA00023295"/>
    </source>
</evidence>
<dbReference type="GeneID" id="19320793"/>
<evidence type="ECO:0000313" key="14">
    <source>
        <dbReference type="EMBL" id="EPQ25728.1"/>
    </source>
</evidence>
<evidence type="ECO:0000256" key="4">
    <source>
        <dbReference type="ARBA" id="ARBA00012755"/>
    </source>
</evidence>
<name>A0A061H0Q7_9BASI</name>
<evidence type="ECO:0000256" key="9">
    <source>
        <dbReference type="ARBA" id="ARBA00023180"/>
    </source>
</evidence>
<dbReference type="InterPro" id="IPR041233">
    <property type="entry name" value="Melibiase_C"/>
</dbReference>
<dbReference type="CDD" id="cd14792">
    <property type="entry name" value="GH27"/>
    <property type="match status" value="1"/>
</dbReference>
<dbReference type="InterPro" id="IPR000111">
    <property type="entry name" value="Glyco_hydro_27/36_CS"/>
</dbReference>
<evidence type="ECO:0000256" key="1">
    <source>
        <dbReference type="ARBA" id="ARBA00001255"/>
    </source>
</evidence>
<evidence type="ECO:0000256" key="7">
    <source>
        <dbReference type="ARBA" id="ARBA00022801"/>
    </source>
</evidence>
<feature type="chain" id="PRO_5001599602" description="Alpha-galactosidase" evidence="12">
    <location>
        <begin position="32"/>
        <end position="504"/>
    </location>
</feature>
<evidence type="ECO:0000259" key="13">
    <source>
        <dbReference type="Pfam" id="PF17801"/>
    </source>
</evidence>
<comment type="subcellular location">
    <subcellularLocation>
        <location evidence="2">Secreted</location>
    </subcellularLocation>
</comment>
<dbReference type="OrthoDB" id="5795902at2759"/>
<dbReference type="SUPFAM" id="SSF51011">
    <property type="entry name" value="Glycosyl hydrolase domain"/>
    <property type="match status" value="1"/>
</dbReference>
<keyword evidence="10 11" id="KW-0326">Glycosidase</keyword>
<accession>A0A061H0Q7</accession>
<evidence type="ECO:0000256" key="3">
    <source>
        <dbReference type="ARBA" id="ARBA00009743"/>
    </source>
</evidence>
<dbReference type="InterPro" id="IPR013785">
    <property type="entry name" value="Aldolase_TIM"/>
</dbReference>
<sequence>MVRLLHPFTSLLPLASALALALALGPTTAWAYNNGLARTPQRGWNTWNSYGCSISEDVILDAAQAIVDEGLDRLGYEYVIIDDCWQGARRDNDTGIIPADAVRFPNGLRHVVERIHALGLKAGIYSSAGTMTCGRRIGSLDHETTDANAWAADGFDYLKYDNCFNQGRSGTPDLSHARYDAMSKALNQTGRPILYSMCNWGEDAPWLFATEIANSWRMSGDIYPSFDRDDDRCPCTDITQCKLHGYHCSIAKILEFAAPLGQKAYPGAWNDLDMLEVGNTGLSLDESLVHFSMWAMLKSPLILGNDVTAMTNQTRAIIANTHVLALSDDPTGSPAIRLWKKPVSSSSSSSSSSGGNVQLWKMPLDNGTYAVAAVNLSPEAHTLSIDFDDVFYDEHLENDDAAQRSWDAFDLWSGVDFHTFDPTPAPYDRIRLDASPFSRSIPNITVPRHGIRLLKLAQAGTRGMGMSKDEMQRRDLERKANVRMGRAREWMAGRQERRLDARGL</sequence>
<dbReference type="EMBL" id="KE361651">
    <property type="protein sequence ID" value="EPQ25728.1"/>
    <property type="molecule type" value="Genomic_DNA"/>
</dbReference>
<dbReference type="Gene3D" id="3.20.20.70">
    <property type="entry name" value="Aldolase class I"/>
    <property type="match status" value="1"/>
</dbReference>
<dbReference type="PRINTS" id="PR00740">
    <property type="entry name" value="GLHYDRLASE27"/>
</dbReference>
<organism evidence="14 15">
    <name type="scientific">Pseudozyma flocculosa PF-1</name>
    <dbReference type="NCBI Taxonomy" id="1277687"/>
    <lineage>
        <taxon>Eukaryota</taxon>
        <taxon>Fungi</taxon>
        <taxon>Dikarya</taxon>
        <taxon>Basidiomycota</taxon>
        <taxon>Ustilaginomycotina</taxon>
        <taxon>Ustilaginomycetes</taxon>
        <taxon>Ustilaginales</taxon>
        <taxon>Ustilaginaceae</taxon>
        <taxon>Pseudozyma</taxon>
    </lineage>
</organism>
<keyword evidence="9" id="KW-0325">Glycoprotein</keyword>
<dbReference type="Proteomes" id="UP000053664">
    <property type="component" value="Unassembled WGS sequence"/>
</dbReference>
<dbReference type="PANTHER" id="PTHR11452:SF75">
    <property type="entry name" value="ALPHA-GALACTOSIDASE MEL1"/>
    <property type="match status" value="1"/>
</dbReference>
<keyword evidence="6 12" id="KW-0732">Signal</keyword>
<dbReference type="EC" id="3.2.1.22" evidence="4 11"/>
<comment type="similarity">
    <text evidence="3 11">Belongs to the glycosyl hydrolase 27 family.</text>
</comment>
<dbReference type="PANTHER" id="PTHR11452">
    <property type="entry name" value="ALPHA-GALACTOSIDASE/ALPHA-N-ACETYLGALACTOSAMINIDASE"/>
    <property type="match status" value="1"/>
</dbReference>
<dbReference type="PROSITE" id="PS00512">
    <property type="entry name" value="ALPHA_GALACTOSIDASE"/>
    <property type="match status" value="1"/>
</dbReference>
<comment type="catalytic activity">
    <reaction evidence="1 11">
        <text>Hydrolysis of terminal, non-reducing alpha-D-galactose residues in alpha-D-galactosides, including galactose oligosaccharides, galactomannans and galactolipids.</text>
        <dbReference type="EC" id="3.2.1.22"/>
    </reaction>
</comment>
<dbReference type="InterPro" id="IPR006215">
    <property type="entry name" value="Glyco_hydro_melibiase"/>
</dbReference>
<dbReference type="AlphaFoldDB" id="A0A061H0Q7"/>
<dbReference type="SUPFAM" id="SSF51445">
    <property type="entry name" value="(Trans)glycosidases"/>
    <property type="match status" value="1"/>
</dbReference>
<protein>
    <recommendedName>
        <fullName evidence="4 11">Alpha-galactosidase</fullName>
        <ecNumber evidence="4 11">3.2.1.22</ecNumber>
    </recommendedName>
    <alternativeName>
        <fullName evidence="11">Melibiase</fullName>
    </alternativeName>
</protein>